<accession>A0A8J5UT73</accession>
<sequence length="83" mass="9045">MLQLSSVVFFFLSLGAFVCSQTTSTQKPHTVEPTAVEIAVILLGVLAASSVSVLVVLIPSMLYYRRLNKKWDAANNRTIGSED</sequence>
<organism evidence="3 4">
    <name type="scientific">Cotesia typhae</name>
    <dbReference type="NCBI Taxonomy" id="2053667"/>
    <lineage>
        <taxon>Eukaryota</taxon>
        <taxon>Metazoa</taxon>
        <taxon>Ecdysozoa</taxon>
        <taxon>Arthropoda</taxon>
        <taxon>Hexapoda</taxon>
        <taxon>Insecta</taxon>
        <taxon>Pterygota</taxon>
        <taxon>Neoptera</taxon>
        <taxon>Endopterygota</taxon>
        <taxon>Hymenoptera</taxon>
        <taxon>Apocrita</taxon>
        <taxon>Ichneumonoidea</taxon>
        <taxon>Braconidae</taxon>
        <taxon>Microgastrinae</taxon>
        <taxon>Cotesia</taxon>
    </lineage>
</organism>
<evidence type="ECO:0000256" key="2">
    <source>
        <dbReference type="SAM" id="SignalP"/>
    </source>
</evidence>
<feature type="signal peptide" evidence="2">
    <location>
        <begin position="1"/>
        <end position="20"/>
    </location>
</feature>
<keyword evidence="1" id="KW-0472">Membrane</keyword>
<keyword evidence="1" id="KW-0812">Transmembrane</keyword>
<protein>
    <submittedName>
        <fullName evidence="3">Uncharacterized protein</fullName>
    </submittedName>
</protein>
<evidence type="ECO:0000313" key="4">
    <source>
        <dbReference type="Proteomes" id="UP000729913"/>
    </source>
</evidence>
<feature type="chain" id="PRO_5035262794" evidence="2">
    <location>
        <begin position="21"/>
        <end position="83"/>
    </location>
</feature>
<reference evidence="3" key="2">
    <citation type="submission" date="2021-04" db="EMBL/GenBank/DDBJ databases">
        <title>Genome-wide patterns of bracovirus chromosomal integration into multiple host tissues during parasitism.</title>
        <authorList>
            <person name="Chebbi M.A.C."/>
        </authorList>
    </citation>
    <scope>NUCLEOTIDE SEQUENCE</scope>
    <source>
        <tissue evidence="3">Whole body</tissue>
    </source>
</reference>
<name>A0A8J5UT73_9HYME</name>
<feature type="transmembrane region" description="Helical" evidence="1">
    <location>
        <begin position="36"/>
        <end position="64"/>
    </location>
</feature>
<gene>
    <name evidence="3" type="ORF">G9C98_008041</name>
</gene>
<proteinExistence type="predicted"/>
<dbReference type="AlphaFoldDB" id="A0A8J5UT73"/>
<evidence type="ECO:0000256" key="1">
    <source>
        <dbReference type="SAM" id="Phobius"/>
    </source>
</evidence>
<evidence type="ECO:0000313" key="3">
    <source>
        <dbReference type="EMBL" id="KAG8034965.1"/>
    </source>
</evidence>
<keyword evidence="2" id="KW-0732">Signal</keyword>
<dbReference type="Proteomes" id="UP000729913">
    <property type="component" value="Unassembled WGS sequence"/>
</dbReference>
<comment type="caution">
    <text evidence="3">The sequence shown here is derived from an EMBL/GenBank/DDBJ whole genome shotgun (WGS) entry which is preliminary data.</text>
</comment>
<keyword evidence="4" id="KW-1185">Reference proteome</keyword>
<reference evidence="3" key="1">
    <citation type="submission" date="2020-03" db="EMBL/GenBank/DDBJ databases">
        <authorList>
            <person name="Chebbi M.A."/>
            <person name="Drezen J.M."/>
        </authorList>
    </citation>
    <scope>NUCLEOTIDE SEQUENCE</scope>
    <source>
        <tissue evidence="3">Whole body</tissue>
    </source>
</reference>
<dbReference type="EMBL" id="JAAOIC020000067">
    <property type="protein sequence ID" value="KAG8034965.1"/>
    <property type="molecule type" value="Genomic_DNA"/>
</dbReference>
<keyword evidence="1" id="KW-1133">Transmembrane helix</keyword>